<dbReference type="InterPro" id="IPR017441">
    <property type="entry name" value="Protein_kinase_ATP_BS"/>
</dbReference>
<dbReference type="GO" id="GO:0005524">
    <property type="term" value="F:ATP binding"/>
    <property type="evidence" value="ECO:0007669"/>
    <property type="project" value="UniProtKB-UniRule"/>
</dbReference>
<evidence type="ECO:0008006" key="4">
    <source>
        <dbReference type="Google" id="ProtNLM"/>
    </source>
</evidence>
<reference evidence="2" key="2">
    <citation type="submission" date="2025-09" db="UniProtKB">
        <authorList>
            <consortium name="Ensembl"/>
        </authorList>
    </citation>
    <scope>IDENTIFICATION</scope>
</reference>
<keyword evidence="1" id="KW-0547">Nucleotide-binding</keyword>
<protein>
    <recommendedName>
        <fullName evidence="4">Protein kinase domain-containing protein</fullName>
    </recommendedName>
</protein>
<sequence>MDYDFKTNLFEYEGCKVGRGTYGHVYKAKRKDGKDVKEYALKQIEGTGISMSACREIASLYLAVFKKTIC</sequence>
<feature type="binding site" evidence="1">
    <location>
        <position position="42"/>
    </location>
    <ligand>
        <name>ATP</name>
        <dbReference type="ChEBI" id="CHEBI:30616"/>
    </ligand>
</feature>
<dbReference type="Ensembl" id="ENSPMGT00000026269.1">
    <property type="protein sequence ID" value="ENSPMGP00000024651.1"/>
    <property type="gene ID" value="ENSPMGG00000019951.1"/>
</dbReference>
<proteinExistence type="predicted"/>
<dbReference type="InterPro" id="IPR011009">
    <property type="entry name" value="Kinase-like_dom_sf"/>
</dbReference>
<keyword evidence="1" id="KW-0067">ATP-binding</keyword>
<evidence type="ECO:0000313" key="2">
    <source>
        <dbReference type="Ensembl" id="ENSPMGP00000024651.1"/>
    </source>
</evidence>
<dbReference type="STRING" id="409849.ENSPMGP00000024651"/>
<accession>A0A3B4B7X8</accession>
<dbReference type="Proteomes" id="UP000261520">
    <property type="component" value="Unplaced"/>
</dbReference>
<evidence type="ECO:0000313" key="3">
    <source>
        <dbReference type="Proteomes" id="UP000261520"/>
    </source>
</evidence>
<keyword evidence="3" id="KW-1185">Reference proteome</keyword>
<organism evidence="2 3">
    <name type="scientific">Periophthalmus magnuspinnatus</name>
    <dbReference type="NCBI Taxonomy" id="409849"/>
    <lineage>
        <taxon>Eukaryota</taxon>
        <taxon>Metazoa</taxon>
        <taxon>Chordata</taxon>
        <taxon>Craniata</taxon>
        <taxon>Vertebrata</taxon>
        <taxon>Euteleostomi</taxon>
        <taxon>Actinopterygii</taxon>
        <taxon>Neopterygii</taxon>
        <taxon>Teleostei</taxon>
        <taxon>Neoteleostei</taxon>
        <taxon>Acanthomorphata</taxon>
        <taxon>Gobiaria</taxon>
        <taxon>Gobiiformes</taxon>
        <taxon>Gobioidei</taxon>
        <taxon>Gobiidae</taxon>
        <taxon>Oxudercinae</taxon>
        <taxon>Periophthalmus</taxon>
    </lineage>
</organism>
<dbReference type="SUPFAM" id="SSF56112">
    <property type="entry name" value="Protein kinase-like (PK-like)"/>
    <property type="match status" value="1"/>
</dbReference>
<name>A0A3B4B7X8_9GOBI</name>
<reference evidence="2" key="1">
    <citation type="submission" date="2025-08" db="UniProtKB">
        <authorList>
            <consortium name="Ensembl"/>
        </authorList>
    </citation>
    <scope>IDENTIFICATION</scope>
</reference>
<dbReference type="PROSITE" id="PS00107">
    <property type="entry name" value="PROTEIN_KINASE_ATP"/>
    <property type="match status" value="1"/>
</dbReference>
<dbReference type="Gene3D" id="3.30.200.20">
    <property type="entry name" value="Phosphorylase Kinase, domain 1"/>
    <property type="match status" value="1"/>
</dbReference>
<dbReference type="AlphaFoldDB" id="A0A3B4B7X8"/>
<evidence type="ECO:0000256" key="1">
    <source>
        <dbReference type="PROSITE-ProRule" id="PRU10141"/>
    </source>
</evidence>